<dbReference type="Proteomes" id="UP000606720">
    <property type="component" value="Unassembled WGS sequence"/>
</dbReference>
<name>A0A923LR46_9FIRM</name>
<keyword evidence="6" id="KW-0472">Membrane</keyword>
<dbReference type="SMART" id="SM00220">
    <property type="entry name" value="S_TKc"/>
    <property type="match status" value="1"/>
</dbReference>
<accession>A0A923LR46</accession>
<feature type="transmembrane region" description="Helical" evidence="6">
    <location>
        <begin position="320"/>
        <end position="341"/>
    </location>
</feature>
<dbReference type="PANTHER" id="PTHR43289">
    <property type="entry name" value="MITOGEN-ACTIVATED PROTEIN KINASE KINASE KINASE 20-RELATED"/>
    <property type="match status" value="1"/>
</dbReference>
<comment type="caution">
    <text evidence="8">The sequence shown here is derived from an EMBL/GenBank/DDBJ whole genome shotgun (WGS) entry which is preliminary data.</text>
</comment>
<feature type="transmembrane region" description="Helical" evidence="6">
    <location>
        <begin position="288"/>
        <end position="308"/>
    </location>
</feature>
<dbReference type="GO" id="GO:0004674">
    <property type="term" value="F:protein serine/threonine kinase activity"/>
    <property type="evidence" value="ECO:0007669"/>
    <property type="project" value="UniProtKB-EC"/>
</dbReference>
<gene>
    <name evidence="8" type="ORF">H8S17_12235</name>
</gene>
<evidence type="ECO:0000256" key="6">
    <source>
        <dbReference type="SAM" id="Phobius"/>
    </source>
</evidence>
<feature type="domain" description="Protein kinase" evidence="7">
    <location>
        <begin position="1"/>
        <end position="266"/>
    </location>
</feature>
<dbReference type="PROSITE" id="PS00108">
    <property type="entry name" value="PROTEIN_KINASE_ST"/>
    <property type="match status" value="1"/>
</dbReference>
<reference evidence="8" key="1">
    <citation type="submission" date="2020-08" db="EMBL/GenBank/DDBJ databases">
        <title>Genome public.</title>
        <authorList>
            <person name="Liu C."/>
            <person name="Sun Q."/>
        </authorList>
    </citation>
    <scope>NUCLEOTIDE SEQUENCE</scope>
    <source>
        <strain evidence="8">BX1005</strain>
    </source>
</reference>
<keyword evidence="3" id="KW-0547">Nucleotide-binding</keyword>
<protein>
    <recommendedName>
        <fullName evidence="1">non-specific serine/threonine protein kinase</fullName>
        <ecNumber evidence="1">2.7.11.1</ecNumber>
    </recommendedName>
</protein>
<evidence type="ECO:0000313" key="9">
    <source>
        <dbReference type="Proteomes" id="UP000606720"/>
    </source>
</evidence>
<dbReference type="InterPro" id="IPR000719">
    <property type="entry name" value="Prot_kinase_dom"/>
</dbReference>
<evidence type="ECO:0000259" key="7">
    <source>
        <dbReference type="PROSITE" id="PS50011"/>
    </source>
</evidence>
<feature type="transmembrane region" description="Helical" evidence="6">
    <location>
        <begin position="249"/>
        <end position="268"/>
    </location>
</feature>
<evidence type="ECO:0000256" key="1">
    <source>
        <dbReference type="ARBA" id="ARBA00012513"/>
    </source>
</evidence>
<dbReference type="InterPro" id="IPR008271">
    <property type="entry name" value="Ser/Thr_kinase_AS"/>
</dbReference>
<keyword evidence="9" id="KW-1185">Reference proteome</keyword>
<dbReference type="AlphaFoldDB" id="A0A923LR46"/>
<keyword evidence="6" id="KW-1133">Transmembrane helix</keyword>
<keyword evidence="4 8" id="KW-0418">Kinase</keyword>
<evidence type="ECO:0000313" key="8">
    <source>
        <dbReference type="EMBL" id="MBC5714957.1"/>
    </source>
</evidence>
<dbReference type="PANTHER" id="PTHR43289:SF6">
    <property type="entry name" value="SERINE_THREONINE-PROTEIN KINASE NEKL-3"/>
    <property type="match status" value="1"/>
</dbReference>
<dbReference type="EC" id="2.7.11.1" evidence="1"/>
<organism evidence="8 9">
    <name type="scientific">Roseburia zhanii</name>
    <dbReference type="NCBI Taxonomy" id="2763064"/>
    <lineage>
        <taxon>Bacteria</taxon>
        <taxon>Bacillati</taxon>
        <taxon>Bacillota</taxon>
        <taxon>Clostridia</taxon>
        <taxon>Lachnospirales</taxon>
        <taxon>Lachnospiraceae</taxon>
        <taxon>Roseburia</taxon>
    </lineage>
</organism>
<dbReference type="InterPro" id="IPR011009">
    <property type="entry name" value="Kinase-like_dom_sf"/>
</dbReference>
<keyword evidence="2" id="KW-0808">Transferase</keyword>
<sequence>MSYYKTIAAIDEPHKIYLVQHQETKKIYIKKILDVFNIDIYKCLYTKPILGTPKIIDYIEDSAQLIVIEEYISGSSLQDKIEQKDLSVSDILHYMLDLCSILEKLHSQHPAIIHRDIKPSNVIITNYNRAMLLDFNAAKYFSDQSVEDTVLLGTQGYAAPEQYGFGSSSPQTDIYSLGILFKEMLSSIDYTSSNTDSIIHKCTQIKPAERFRNIQQLREELSLLVPAEPRNILPHPLRKYILPGFRTKTPWKMLAASLGYILITYISFSTELKNTYGARLWVERITMYIIMLFMVFCCFNYLDIQRIIPLCKHKYRLVRYIGIAILNIAVFFSLIFIMYIIEAVFFPV</sequence>
<keyword evidence="6" id="KW-0812">Transmembrane</keyword>
<evidence type="ECO:0000256" key="2">
    <source>
        <dbReference type="ARBA" id="ARBA00022679"/>
    </source>
</evidence>
<proteinExistence type="predicted"/>
<dbReference type="Pfam" id="PF00069">
    <property type="entry name" value="Pkinase"/>
    <property type="match status" value="1"/>
</dbReference>
<evidence type="ECO:0000256" key="5">
    <source>
        <dbReference type="ARBA" id="ARBA00022840"/>
    </source>
</evidence>
<dbReference type="Gene3D" id="1.10.510.10">
    <property type="entry name" value="Transferase(Phosphotransferase) domain 1"/>
    <property type="match status" value="1"/>
</dbReference>
<keyword evidence="5" id="KW-0067">ATP-binding</keyword>
<evidence type="ECO:0000256" key="3">
    <source>
        <dbReference type="ARBA" id="ARBA00022741"/>
    </source>
</evidence>
<evidence type="ECO:0000256" key="4">
    <source>
        <dbReference type="ARBA" id="ARBA00022777"/>
    </source>
</evidence>
<dbReference type="EMBL" id="JACOPH010000012">
    <property type="protein sequence ID" value="MBC5714957.1"/>
    <property type="molecule type" value="Genomic_DNA"/>
</dbReference>
<dbReference type="GO" id="GO:0005524">
    <property type="term" value="F:ATP binding"/>
    <property type="evidence" value="ECO:0007669"/>
    <property type="project" value="UniProtKB-KW"/>
</dbReference>
<dbReference type="PROSITE" id="PS50011">
    <property type="entry name" value="PROTEIN_KINASE_DOM"/>
    <property type="match status" value="1"/>
</dbReference>
<dbReference type="SUPFAM" id="SSF56112">
    <property type="entry name" value="Protein kinase-like (PK-like)"/>
    <property type="match status" value="1"/>
</dbReference>